<dbReference type="EMBL" id="CP001140">
    <property type="protein sequence ID" value="ACL10832.1"/>
    <property type="molecule type" value="Genomic_DNA"/>
</dbReference>
<accession>B8D401</accession>
<dbReference type="InterPro" id="IPR050833">
    <property type="entry name" value="Poly_Biosynth_Transport"/>
</dbReference>
<sequence>MNWFDDEVTDAATQAILYGTSTVIQIIIQVATMMIISRSLGPANYGVYTLALLPSTILTIFSDPGITSSMLRYVSIARARKELKGVARAYRVSILFLTLINTLILAVIALFPEELGVQLAQRSGLRELVLATAPYPLATAIYGAVLTYYASMEKASVRSMLQVLAPLLRLMLVSIVLLLGLSVKGVIIAHVTTYIVMAIVSLLISFKELRGLSSNGSIFKVSEFLTLAFSIYLAGIAGAIVGRLISFLIAYTTSNLGETGNYMVGNYNASSAFLGAITSVLGSLATPLTPFLAKKLNNGWLKETSNLVLNVLLTLTIPVTVYVVLFADSIIYSVYGRNYSTAPLFFAYMSISLLAWPLQTVYGSIYWIYNDKKPLAGYGLALMTTGTVFSIVLSGIMGLQGIALAQGLYPLLSSMVLAYHGYLKHGVKPSISKASILLALSLITGVFSKYIVGWIQFYIIQALLGFILYLVLFTLCSGFFNIIEEVELGLLDLLARRIPLIGPVLRLLLKLYRELASAARV</sequence>
<evidence type="ECO:0000256" key="2">
    <source>
        <dbReference type="ARBA" id="ARBA00022475"/>
    </source>
</evidence>
<feature type="transmembrane region" description="Helical" evidence="6">
    <location>
        <begin position="92"/>
        <end position="112"/>
    </location>
</feature>
<dbReference type="Pfam" id="PF01943">
    <property type="entry name" value="Polysacc_synt"/>
    <property type="match status" value="1"/>
</dbReference>
<dbReference type="GeneID" id="7170730"/>
<feature type="transmembrane region" description="Helical" evidence="6">
    <location>
        <begin position="434"/>
        <end position="452"/>
    </location>
</feature>
<feature type="transmembrane region" description="Helical" evidence="6">
    <location>
        <begin position="227"/>
        <end position="251"/>
    </location>
</feature>
<evidence type="ECO:0000256" key="6">
    <source>
        <dbReference type="SAM" id="Phobius"/>
    </source>
</evidence>
<dbReference type="KEGG" id="dka:DKAM_0506"/>
<organism evidence="7 8">
    <name type="scientific">Desulfurococcus amylolyticus (strain DSM 18924 / JCM 16383 / VKM B-2413 / 1221n)</name>
    <name type="common">Desulfurococcus kamchatkensis</name>
    <dbReference type="NCBI Taxonomy" id="490899"/>
    <lineage>
        <taxon>Archaea</taxon>
        <taxon>Thermoproteota</taxon>
        <taxon>Thermoprotei</taxon>
        <taxon>Desulfurococcales</taxon>
        <taxon>Desulfurococcaceae</taxon>
        <taxon>Desulfurococcus</taxon>
    </lineage>
</organism>
<dbReference type="eggNOG" id="arCOG02209">
    <property type="taxonomic scope" value="Archaea"/>
</dbReference>
<dbReference type="GO" id="GO:0005886">
    <property type="term" value="C:plasma membrane"/>
    <property type="evidence" value="ECO:0007669"/>
    <property type="project" value="UniProtKB-SubCell"/>
</dbReference>
<dbReference type="PANTHER" id="PTHR30250">
    <property type="entry name" value="PST FAMILY PREDICTED COLANIC ACID TRANSPORTER"/>
    <property type="match status" value="1"/>
</dbReference>
<feature type="transmembrane region" description="Helical" evidence="6">
    <location>
        <begin position="271"/>
        <end position="293"/>
    </location>
</feature>
<proteinExistence type="predicted"/>
<evidence type="ECO:0000313" key="8">
    <source>
        <dbReference type="Proteomes" id="UP000006903"/>
    </source>
</evidence>
<feature type="transmembrane region" description="Helical" evidence="6">
    <location>
        <begin position="187"/>
        <end position="206"/>
    </location>
</feature>
<feature type="transmembrane region" description="Helical" evidence="6">
    <location>
        <begin position="15"/>
        <end position="36"/>
    </location>
</feature>
<feature type="transmembrane region" description="Helical" evidence="6">
    <location>
        <begin position="132"/>
        <end position="151"/>
    </location>
</feature>
<dbReference type="InterPro" id="IPR002797">
    <property type="entry name" value="Polysacc_synth"/>
</dbReference>
<protein>
    <submittedName>
        <fullName evidence="7">Putative polysaccharide biosynthesis protein</fullName>
    </submittedName>
</protein>
<feature type="transmembrane region" description="Helical" evidence="6">
    <location>
        <begin position="345"/>
        <end position="368"/>
    </location>
</feature>
<keyword evidence="4 6" id="KW-1133">Transmembrane helix</keyword>
<evidence type="ECO:0000256" key="3">
    <source>
        <dbReference type="ARBA" id="ARBA00022692"/>
    </source>
</evidence>
<evidence type="ECO:0000313" key="7">
    <source>
        <dbReference type="EMBL" id="ACL10832.1"/>
    </source>
</evidence>
<dbReference type="STRING" id="490899.DKAM_0506"/>
<reference evidence="7 8" key="1">
    <citation type="journal article" date="2009" name="J. Bacteriol.">
        <title>Complete genome sequence of the anaerobic, protein-degrading hyperthermophilic crenarchaeon Desulfurococcus kamchatkensis.</title>
        <authorList>
            <person name="Ravin N.V."/>
            <person name="Mardanov A.V."/>
            <person name="Beletsky A.V."/>
            <person name="Kublanov I.V."/>
            <person name="Kolganova T.V."/>
            <person name="Lebedinsky A.V."/>
            <person name="Chernyh N.A."/>
            <person name="Bonch-Osmolovskaya E.A."/>
            <person name="Skryabin K.G."/>
        </authorList>
    </citation>
    <scope>NUCLEOTIDE SEQUENCE [LARGE SCALE GENOMIC DNA]</scope>
    <source>
        <strain evidence="8">DSM 18924 / JCM 16383 / VKM B-2413 / 1221n</strain>
    </source>
</reference>
<feature type="transmembrane region" description="Helical" evidence="6">
    <location>
        <begin position="305"/>
        <end position="325"/>
    </location>
</feature>
<dbReference type="RefSeq" id="WP_012608174.1">
    <property type="nucleotide sequence ID" value="NC_011766.1"/>
</dbReference>
<evidence type="ECO:0000256" key="4">
    <source>
        <dbReference type="ARBA" id="ARBA00022989"/>
    </source>
</evidence>
<evidence type="ECO:0000256" key="5">
    <source>
        <dbReference type="ARBA" id="ARBA00023136"/>
    </source>
</evidence>
<dbReference type="Proteomes" id="UP000006903">
    <property type="component" value="Chromosome"/>
</dbReference>
<dbReference type="HOGENOM" id="CLU_503116_0_0_2"/>
<name>B8D401_DESA1</name>
<feature type="transmembrane region" description="Helical" evidence="6">
    <location>
        <begin position="375"/>
        <end position="396"/>
    </location>
</feature>
<keyword evidence="3 6" id="KW-0812">Transmembrane</keyword>
<dbReference type="AlphaFoldDB" id="B8D401"/>
<dbReference type="PANTHER" id="PTHR30250:SF11">
    <property type="entry name" value="O-ANTIGEN TRANSPORTER-RELATED"/>
    <property type="match status" value="1"/>
</dbReference>
<feature type="transmembrane region" description="Helical" evidence="6">
    <location>
        <begin position="402"/>
        <end position="422"/>
    </location>
</feature>
<evidence type="ECO:0000256" key="1">
    <source>
        <dbReference type="ARBA" id="ARBA00004651"/>
    </source>
</evidence>
<keyword evidence="5 6" id="KW-0472">Membrane</keyword>
<feature type="transmembrane region" description="Helical" evidence="6">
    <location>
        <begin position="458"/>
        <end position="483"/>
    </location>
</feature>
<keyword evidence="2" id="KW-1003">Cell membrane</keyword>
<comment type="subcellular location">
    <subcellularLocation>
        <location evidence="1">Cell membrane</location>
        <topology evidence="1">Multi-pass membrane protein</topology>
    </subcellularLocation>
</comment>
<gene>
    <name evidence="7" type="ordered locus">DKAM_0506</name>
</gene>
<feature type="transmembrane region" description="Helical" evidence="6">
    <location>
        <begin position="163"/>
        <end position="181"/>
    </location>
</feature>